<organism evidence="1">
    <name type="scientific">Arundo donax</name>
    <name type="common">Giant reed</name>
    <name type="synonym">Donax arundinaceus</name>
    <dbReference type="NCBI Taxonomy" id="35708"/>
    <lineage>
        <taxon>Eukaryota</taxon>
        <taxon>Viridiplantae</taxon>
        <taxon>Streptophyta</taxon>
        <taxon>Embryophyta</taxon>
        <taxon>Tracheophyta</taxon>
        <taxon>Spermatophyta</taxon>
        <taxon>Magnoliopsida</taxon>
        <taxon>Liliopsida</taxon>
        <taxon>Poales</taxon>
        <taxon>Poaceae</taxon>
        <taxon>PACMAD clade</taxon>
        <taxon>Arundinoideae</taxon>
        <taxon>Arundineae</taxon>
        <taxon>Arundo</taxon>
    </lineage>
</organism>
<protein>
    <submittedName>
        <fullName evidence="1">Uncharacterized protein</fullName>
    </submittedName>
</protein>
<sequence>MHRVRLVGQYLGVDQGSQNRLVFCPTHLQEQNHWMQICAAAREVLCGRFFDMAQDDHDNMFILCSSDDDAIRLASSLYVLITI</sequence>
<dbReference type="AlphaFoldDB" id="A0A0A8ZU09"/>
<reference evidence="1" key="2">
    <citation type="journal article" date="2015" name="Data Brief">
        <title>Shoot transcriptome of the giant reed, Arundo donax.</title>
        <authorList>
            <person name="Barrero R.A."/>
            <person name="Guerrero F.D."/>
            <person name="Moolhuijzen P."/>
            <person name="Goolsby J.A."/>
            <person name="Tidwell J."/>
            <person name="Bellgard S.E."/>
            <person name="Bellgard M.I."/>
        </authorList>
    </citation>
    <scope>NUCLEOTIDE SEQUENCE</scope>
    <source>
        <tissue evidence="1">Shoot tissue taken approximately 20 cm above the soil surface</tissue>
    </source>
</reference>
<evidence type="ECO:0000313" key="1">
    <source>
        <dbReference type="EMBL" id="JAD42286.1"/>
    </source>
</evidence>
<dbReference type="EMBL" id="GBRH01255609">
    <property type="protein sequence ID" value="JAD42286.1"/>
    <property type="molecule type" value="Transcribed_RNA"/>
</dbReference>
<reference evidence="1" key="1">
    <citation type="submission" date="2014-09" db="EMBL/GenBank/DDBJ databases">
        <authorList>
            <person name="Magalhaes I.L.F."/>
            <person name="Oliveira U."/>
            <person name="Santos F.R."/>
            <person name="Vidigal T.H.D.A."/>
            <person name="Brescovit A.D."/>
            <person name="Santos A.J."/>
        </authorList>
    </citation>
    <scope>NUCLEOTIDE SEQUENCE</scope>
    <source>
        <tissue evidence="1">Shoot tissue taken approximately 20 cm above the soil surface</tissue>
    </source>
</reference>
<accession>A0A0A8ZU09</accession>
<name>A0A0A8ZU09_ARUDO</name>
<proteinExistence type="predicted"/>